<dbReference type="NCBIfam" id="TIGR01726">
    <property type="entry name" value="HEQRo_perm_3TM"/>
    <property type="match status" value="1"/>
</dbReference>
<evidence type="ECO:0000256" key="8">
    <source>
        <dbReference type="ARBA" id="ARBA00023136"/>
    </source>
</evidence>
<keyword evidence="4" id="KW-1003">Cell membrane</keyword>
<keyword evidence="12" id="KW-1185">Reference proteome</keyword>
<evidence type="ECO:0000256" key="7">
    <source>
        <dbReference type="ARBA" id="ARBA00022989"/>
    </source>
</evidence>
<sequence>MKRIAGINSPARSDMAVLKPFDVAAHVPDGFLFTRWMAALPWWTPFALMMAMVVYPQIAYAQSNFSTAEAFDALWRWMPFLLKSGFFFNVLISVLAMTIGTLAGAALGLAQISLLRPVRAGSWFVTQLFRNSPWLVLLFIVLLAFPFEIRAFGGVIRIPDWIKGVIGLSLPVMANISEVVRGAVQSVPTAQWEAAESLAFTRRQILWQIILPQCYKRMLPPWMNWYAILTMATPLCSLLGIEELITLSRQAMESEDNHPELLVPFFGFALLLFFAYCYPIARLTMRLERKFAVKL</sequence>
<evidence type="ECO:0000256" key="3">
    <source>
        <dbReference type="ARBA" id="ARBA00022448"/>
    </source>
</evidence>
<dbReference type="EMBL" id="FWXB01000004">
    <property type="protein sequence ID" value="SMC11780.1"/>
    <property type="molecule type" value="Genomic_DNA"/>
</dbReference>
<evidence type="ECO:0000313" key="11">
    <source>
        <dbReference type="EMBL" id="SMC11780.1"/>
    </source>
</evidence>
<dbReference type="GO" id="GO:0043190">
    <property type="term" value="C:ATP-binding cassette (ABC) transporter complex"/>
    <property type="evidence" value="ECO:0007669"/>
    <property type="project" value="InterPro"/>
</dbReference>
<dbReference type="InterPro" id="IPR000515">
    <property type="entry name" value="MetI-like"/>
</dbReference>
<dbReference type="GO" id="GO:0022857">
    <property type="term" value="F:transmembrane transporter activity"/>
    <property type="evidence" value="ECO:0007669"/>
    <property type="project" value="InterPro"/>
</dbReference>
<dbReference type="SUPFAM" id="SSF161098">
    <property type="entry name" value="MetI-like"/>
    <property type="match status" value="1"/>
</dbReference>
<evidence type="ECO:0000256" key="9">
    <source>
        <dbReference type="RuleBase" id="RU363032"/>
    </source>
</evidence>
<feature type="transmembrane region" description="Helical" evidence="9">
    <location>
        <begin position="134"/>
        <end position="153"/>
    </location>
</feature>
<dbReference type="PANTHER" id="PTHR30614">
    <property type="entry name" value="MEMBRANE COMPONENT OF AMINO ACID ABC TRANSPORTER"/>
    <property type="match status" value="1"/>
</dbReference>
<keyword evidence="5 9" id="KW-0812">Transmembrane</keyword>
<dbReference type="Pfam" id="PF00528">
    <property type="entry name" value="BPD_transp_1"/>
    <property type="match status" value="1"/>
</dbReference>
<dbReference type="RefSeq" id="WP_085799735.1">
    <property type="nucleotide sequence ID" value="NZ_FWXB01000004.1"/>
</dbReference>
<feature type="transmembrane region" description="Helical" evidence="9">
    <location>
        <begin position="86"/>
        <end position="114"/>
    </location>
</feature>
<feature type="transmembrane region" description="Helical" evidence="9">
    <location>
        <begin position="36"/>
        <end position="55"/>
    </location>
</feature>
<dbReference type="OrthoDB" id="9809799at2"/>
<dbReference type="Proteomes" id="UP000193224">
    <property type="component" value="Unassembled WGS sequence"/>
</dbReference>
<dbReference type="AlphaFoldDB" id="A0A1X7BQC4"/>
<comment type="subcellular location">
    <subcellularLocation>
        <location evidence="1">Cell inner membrane</location>
        <topology evidence="1">Multi-pass membrane protein</topology>
    </subcellularLocation>
    <subcellularLocation>
        <location evidence="9">Cell membrane</location>
        <topology evidence="9">Multi-pass membrane protein</topology>
    </subcellularLocation>
</comment>
<evidence type="ECO:0000256" key="1">
    <source>
        <dbReference type="ARBA" id="ARBA00004429"/>
    </source>
</evidence>
<feature type="transmembrane region" description="Helical" evidence="9">
    <location>
        <begin position="223"/>
        <end position="241"/>
    </location>
</feature>
<keyword evidence="7 9" id="KW-1133">Transmembrane helix</keyword>
<organism evidence="11 12">
    <name type="scientific">Roseovarius aestuarii</name>
    <dbReference type="NCBI Taxonomy" id="475083"/>
    <lineage>
        <taxon>Bacteria</taxon>
        <taxon>Pseudomonadati</taxon>
        <taxon>Pseudomonadota</taxon>
        <taxon>Alphaproteobacteria</taxon>
        <taxon>Rhodobacterales</taxon>
        <taxon>Roseobacteraceae</taxon>
        <taxon>Roseovarius</taxon>
    </lineage>
</organism>
<dbReference type="InterPro" id="IPR010065">
    <property type="entry name" value="AA_ABC_transptr_permease_3TM"/>
</dbReference>
<feature type="domain" description="ABC transmembrane type-1" evidence="10">
    <location>
        <begin position="86"/>
        <end position="284"/>
    </location>
</feature>
<dbReference type="CDD" id="cd06261">
    <property type="entry name" value="TM_PBP2"/>
    <property type="match status" value="1"/>
</dbReference>
<dbReference type="GO" id="GO:0006865">
    <property type="term" value="P:amino acid transport"/>
    <property type="evidence" value="ECO:0007669"/>
    <property type="project" value="UniProtKB-KW"/>
</dbReference>
<dbReference type="Gene3D" id="1.10.3720.10">
    <property type="entry name" value="MetI-like"/>
    <property type="match status" value="1"/>
</dbReference>
<evidence type="ECO:0000256" key="5">
    <source>
        <dbReference type="ARBA" id="ARBA00022692"/>
    </source>
</evidence>
<keyword evidence="8 9" id="KW-0472">Membrane</keyword>
<dbReference type="PROSITE" id="PS50928">
    <property type="entry name" value="ABC_TM1"/>
    <property type="match status" value="1"/>
</dbReference>
<name>A0A1X7BQC4_9RHOB</name>
<keyword evidence="6" id="KW-0029">Amino-acid transport</keyword>
<evidence type="ECO:0000256" key="6">
    <source>
        <dbReference type="ARBA" id="ARBA00022970"/>
    </source>
</evidence>
<feature type="transmembrane region" description="Helical" evidence="9">
    <location>
        <begin position="261"/>
        <end position="281"/>
    </location>
</feature>
<evidence type="ECO:0000256" key="2">
    <source>
        <dbReference type="ARBA" id="ARBA00010072"/>
    </source>
</evidence>
<keyword evidence="3 9" id="KW-0813">Transport</keyword>
<gene>
    <name evidence="11" type="primary">tcyB</name>
    <name evidence="11" type="ORF">ROA7745_01599</name>
</gene>
<accession>A0A1X7BQC4</accession>
<proteinExistence type="inferred from homology"/>
<comment type="similarity">
    <text evidence="2">Belongs to the binding-protein-dependent transport system permease family. HisMQ subfamily.</text>
</comment>
<reference evidence="11 12" key="1">
    <citation type="submission" date="2017-03" db="EMBL/GenBank/DDBJ databases">
        <authorList>
            <person name="Afonso C.L."/>
            <person name="Miller P.J."/>
            <person name="Scott M.A."/>
            <person name="Spackman E."/>
            <person name="Goraichik I."/>
            <person name="Dimitrov K.M."/>
            <person name="Suarez D.L."/>
            <person name="Swayne D.E."/>
        </authorList>
    </citation>
    <scope>NUCLEOTIDE SEQUENCE [LARGE SCALE GENOMIC DNA]</scope>
    <source>
        <strain evidence="11 12">CECT 7745</strain>
    </source>
</reference>
<protein>
    <submittedName>
        <fullName evidence="11">L-cystine transport system permease protein TcyB</fullName>
    </submittedName>
</protein>
<dbReference type="InterPro" id="IPR043429">
    <property type="entry name" value="ArtM/GltK/GlnP/TcyL/YhdX-like"/>
</dbReference>
<dbReference type="PANTHER" id="PTHR30614:SF0">
    <property type="entry name" value="L-CYSTINE TRANSPORT SYSTEM PERMEASE PROTEIN TCYL"/>
    <property type="match status" value="1"/>
</dbReference>
<evidence type="ECO:0000313" key="12">
    <source>
        <dbReference type="Proteomes" id="UP000193224"/>
    </source>
</evidence>
<dbReference type="InterPro" id="IPR035906">
    <property type="entry name" value="MetI-like_sf"/>
</dbReference>
<evidence type="ECO:0000259" key="10">
    <source>
        <dbReference type="PROSITE" id="PS50928"/>
    </source>
</evidence>
<evidence type="ECO:0000256" key="4">
    <source>
        <dbReference type="ARBA" id="ARBA00022475"/>
    </source>
</evidence>